<keyword evidence="2" id="KW-0378">Hydrolase</keyword>
<dbReference type="EMBL" id="JAVFCB010000007">
    <property type="protein sequence ID" value="MDQ4214781.1"/>
    <property type="molecule type" value="Genomic_DNA"/>
</dbReference>
<evidence type="ECO:0000313" key="3">
    <source>
        <dbReference type="Proteomes" id="UP001230289"/>
    </source>
</evidence>
<evidence type="ECO:0000313" key="2">
    <source>
        <dbReference type="EMBL" id="MDQ4214781.1"/>
    </source>
</evidence>
<comment type="caution">
    <text evidence="2">The sequence shown here is derived from an EMBL/GenBank/DDBJ whole genome shotgun (WGS) entry which is preliminary data.</text>
</comment>
<dbReference type="RefSeq" id="WP_308489724.1">
    <property type="nucleotide sequence ID" value="NZ_JAVFCB010000007.1"/>
</dbReference>
<evidence type="ECO:0000256" key="1">
    <source>
        <dbReference type="SAM" id="Phobius"/>
    </source>
</evidence>
<accession>A0ABU0XI18</accession>
<keyword evidence="2" id="KW-0547">Nucleotide-binding</keyword>
<keyword evidence="2" id="KW-0067">ATP-binding</keyword>
<keyword evidence="1" id="KW-1133">Transmembrane helix</keyword>
<keyword evidence="1" id="KW-0812">Transmembrane</keyword>
<sequence length="166" mass="17638">MGLSRKRQKELRQLQGEAAKLWAAQQVLVGDAAHVAREAGRQLDHFRREQVAPAVQDVYEHRVLPAVDRGVRYSRDVVDNRVVPAVGGVIGSALTAWDIANAKRTGSPRPVASVSPSQKSGPGIGTVIAVVLGIGAAIGVLVAAWQTLRADDELWVADDPLSAPEA</sequence>
<dbReference type="GO" id="GO:0004386">
    <property type="term" value="F:helicase activity"/>
    <property type="evidence" value="ECO:0007669"/>
    <property type="project" value="UniProtKB-KW"/>
</dbReference>
<protein>
    <submittedName>
        <fullName evidence="2">DNA helicase</fullName>
    </submittedName>
</protein>
<name>A0ABU0XI18_9MICO</name>
<reference evidence="2 3" key="1">
    <citation type="submission" date="2023-08" db="EMBL/GenBank/DDBJ databases">
        <title>Microbacterium sp. nov., isolated from a waste landfill.</title>
        <authorList>
            <person name="Wen W."/>
        </authorList>
    </citation>
    <scope>NUCLEOTIDE SEQUENCE [LARGE SCALE GENOMIC DNA]</scope>
    <source>
        <strain evidence="2 3">ASV81</strain>
    </source>
</reference>
<feature type="transmembrane region" description="Helical" evidence="1">
    <location>
        <begin position="124"/>
        <end position="145"/>
    </location>
</feature>
<gene>
    <name evidence="2" type="ORF">RBR11_12735</name>
</gene>
<organism evidence="2 3">
    <name type="scientific">Microbacterium capsulatum</name>
    <dbReference type="NCBI Taxonomy" id="3041921"/>
    <lineage>
        <taxon>Bacteria</taxon>
        <taxon>Bacillati</taxon>
        <taxon>Actinomycetota</taxon>
        <taxon>Actinomycetes</taxon>
        <taxon>Micrococcales</taxon>
        <taxon>Microbacteriaceae</taxon>
        <taxon>Microbacterium</taxon>
    </lineage>
</organism>
<dbReference type="Proteomes" id="UP001230289">
    <property type="component" value="Unassembled WGS sequence"/>
</dbReference>
<keyword evidence="2" id="KW-0347">Helicase</keyword>
<keyword evidence="1" id="KW-0472">Membrane</keyword>
<proteinExistence type="predicted"/>
<keyword evidence="3" id="KW-1185">Reference proteome</keyword>